<keyword evidence="3" id="KW-1185">Reference proteome</keyword>
<dbReference type="Proteomes" id="UP000317650">
    <property type="component" value="Chromosome 2"/>
</dbReference>
<protein>
    <submittedName>
        <fullName evidence="2">Uncharacterized protein</fullName>
    </submittedName>
</protein>
<evidence type="ECO:0000313" key="3">
    <source>
        <dbReference type="Proteomes" id="UP000317650"/>
    </source>
</evidence>
<evidence type="ECO:0000313" key="2">
    <source>
        <dbReference type="EMBL" id="THU44369.1"/>
    </source>
</evidence>
<accession>A0A4S8I9M6</accession>
<dbReference type="EMBL" id="PYDT01000011">
    <property type="protein sequence ID" value="THU44369.1"/>
    <property type="molecule type" value="Genomic_DNA"/>
</dbReference>
<dbReference type="AlphaFoldDB" id="A0A4S8I9M6"/>
<name>A0A4S8I9M6_MUSBA</name>
<proteinExistence type="predicted"/>
<comment type="caution">
    <text evidence="2">The sequence shown here is derived from an EMBL/GenBank/DDBJ whole genome shotgun (WGS) entry which is preliminary data.</text>
</comment>
<feature type="region of interest" description="Disordered" evidence="1">
    <location>
        <begin position="1"/>
        <end position="39"/>
    </location>
</feature>
<organism evidence="2 3">
    <name type="scientific">Musa balbisiana</name>
    <name type="common">Banana</name>
    <dbReference type="NCBI Taxonomy" id="52838"/>
    <lineage>
        <taxon>Eukaryota</taxon>
        <taxon>Viridiplantae</taxon>
        <taxon>Streptophyta</taxon>
        <taxon>Embryophyta</taxon>
        <taxon>Tracheophyta</taxon>
        <taxon>Spermatophyta</taxon>
        <taxon>Magnoliopsida</taxon>
        <taxon>Liliopsida</taxon>
        <taxon>Zingiberales</taxon>
        <taxon>Musaceae</taxon>
        <taxon>Musa</taxon>
    </lineage>
</organism>
<sequence length="39" mass="4143">MSPDLPSETTMPRAKPPIGNAFAYPTRRPALGASSKATR</sequence>
<gene>
    <name evidence="2" type="ORF">C4D60_Mb02t06680</name>
</gene>
<reference evidence="2 3" key="1">
    <citation type="journal article" date="2019" name="Nat. Plants">
        <title>Genome sequencing of Musa balbisiana reveals subgenome evolution and function divergence in polyploid bananas.</title>
        <authorList>
            <person name="Yao X."/>
        </authorList>
    </citation>
    <scope>NUCLEOTIDE SEQUENCE [LARGE SCALE GENOMIC DNA]</scope>
    <source>
        <strain evidence="3">cv. DH-PKW</strain>
        <tissue evidence="2">Leaves</tissue>
    </source>
</reference>
<evidence type="ECO:0000256" key="1">
    <source>
        <dbReference type="SAM" id="MobiDB-lite"/>
    </source>
</evidence>